<gene>
    <name evidence="5" type="ORF">CQW23_00806</name>
</gene>
<accession>A0A2G2XLR8</accession>
<proteinExistence type="inferred from homology"/>
<comment type="similarity">
    <text evidence="1">Belongs to the peptidase C48 family.</text>
</comment>
<comment type="caution">
    <text evidence="5">The sequence shown here is derived from an EMBL/GenBank/DDBJ whole genome shotgun (WGS) entry which is preliminary data.</text>
</comment>
<reference evidence="6" key="2">
    <citation type="journal article" date="2017" name="J. Anim. Genet.">
        <title>Multiple reference genome sequences of hot pepper reveal the massive evolution of plant disease resistance genes by retroduplication.</title>
        <authorList>
            <person name="Kim S."/>
            <person name="Park J."/>
            <person name="Yeom S.-I."/>
            <person name="Kim Y.-M."/>
            <person name="Seo E."/>
            <person name="Kim K.-T."/>
            <person name="Kim M.-S."/>
            <person name="Lee J.M."/>
            <person name="Cheong K."/>
            <person name="Shin H.-S."/>
            <person name="Kim S.-B."/>
            <person name="Han K."/>
            <person name="Lee J."/>
            <person name="Park M."/>
            <person name="Lee H.-A."/>
            <person name="Lee H.-Y."/>
            <person name="Lee Y."/>
            <person name="Oh S."/>
            <person name="Lee J.H."/>
            <person name="Choi E."/>
            <person name="Choi E."/>
            <person name="Lee S.E."/>
            <person name="Jeon J."/>
            <person name="Kim H."/>
            <person name="Choi G."/>
            <person name="Song H."/>
            <person name="Lee J."/>
            <person name="Lee S.-C."/>
            <person name="Kwon J.-K."/>
            <person name="Lee H.-Y."/>
            <person name="Koo N."/>
            <person name="Hong Y."/>
            <person name="Kim R.W."/>
            <person name="Kang W.-H."/>
            <person name="Huh J.H."/>
            <person name="Kang B.-C."/>
            <person name="Yang T.-J."/>
            <person name="Lee Y.-H."/>
            <person name="Bennetzen J.L."/>
            <person name="Choi D."/>
        </authorList>
    </citation>
    <scope>NUCLEOTIDE SEQUENCE [LARGE SCALE GENOMIC DNA]</scope>
    <source>
        <strain evidence="6">cv. PBC81</strain>
    </source>
</reference>
<dbReference type="AlphaFoldDB" id="A0A2G2XLR8"/>
<evidence type="ECO:0000256" key="2">
    <source>
        <dbReference type="ARBA" id="ARBA00022670"/>
    </source>
</evidence>
<dbReference type="Pfam" id="PF02902">
    <property type="entry name" value="Peptidase_C48"/>
    <property type="match status" value="1"/>
</dbReference>
<keyword evidence="2" id="KW-0645">Protease</keyword>
<keyword evidence="6" id="KW-1185">Reference proteome</keyword>
<feature type="domain" description="Ubiquitin-like protease family profile" evidence="4">
    <location>
        <begin position="117"/>
        <end position="240"/>
    </location>
</feature>
<dbReference type="InterPro" id="IPR003653">
    <property type="entry name" value="Peptidase_C48_C"/>
</dbReference>
<evidence type="ECO:0000256" key="3">
    <source>
        <dbReference type="ARBA" id="ARBA00022801"/>
    </source>
</evidence>
<keyword evidence="3" id="KW-0378">Hydrolase</keyword>
<dbReference type="GO" id="GO:0006508">
    <property type="term" value="P:proteolysis"/>
    <property type="evidence" value="ECO:0007669"/>
    <property type="project" value="UniProtKB-KW"/>
</dbReference>
<evidence type="ECO:0000313" key="6">
    <source>
        <dbReference type="Proteomes" id="UP000224567"/>
    </source>
</evidence>
<evidence type="ECO:0000259" key="4">
    <source>
        <dbReference type="Pfam" id="PF02902"/>
    </source>
</evidence>
<name>A0A2G2XLR8_CAPBA</name>
<dbReference type="InterPro" id="IPR038765">
    <property type="entry name" value="Papain-like_cys_pep_sf"/>
</dbReference>
<dbReference type="Gene3D" id="3.40.395.10">
    <property type="entry name" value="Adenoviral Proteinase, Chain A"/>
    <property type="match status" value="1"/>
</dbReference>
<dbReference type="PANTHER" id="PTHR31470">
    <property type="entry name" value="CYSTEINE PROTEINASES SUPERFAMILY PROTEIN-RELATED-RELATED"/>
    <property type="match status" value="1"/>
</dbReference>
<organism evidence="5 6">
    <name type="scientific">Capsicum baccatum</name>
    <name type="common">Peruvian pepper</name>
    <dbReference type="NCBI Taxonomy" id="33114"/>
    <lineage>
        <taxon>Eukaryota</taxon>
        <taxon>Viridiplantae</taxon>
        <taxon>Streptophyta</taxon>
        <taxon>Embryophyta</taxon>
        <taxon>Tracheophyta</taxon>
        <taxon>Spermatophyta</taxon>
        <taxon>Magnoliopsida</taxon>
        <taxon>eudicotyledons</taxon>
        <taxon>Gunneridae</taxon>
        <taxon>Pentapetalae</taxon>
        <taxon>asterids</taxon>
        <taxon>lamiids</taxon>
        <taxon>Solanales</taxon>
        <taxon>Solanaceae</taxon>
        <taxon>Solanoideae</taxon>
        <taxon>Capsiceae</taxon>
        <taxon>Capsicum</taxon>
    </lineage>
</organism>
<evidence type="ECO:0000256" key="1">
    <source>
        <dbReference type="ARBA" id="ARBA00005234"/>
    </source>
</evidence>
<dbReference type="GO" id="GO:0008234">
    <property type="term" value="F:cysteine-type peptidase activity"/>
    <property type="evidence" value="ECO:0007669"/>
    <property type="project" value="InterPro"/>
</dbReference>
<sequence length="250" mass="28136">MELFGATTITKKITLEGGLIVVDDGSGRGSATAVGANDAPLTVFETTNYYDYDHTGYTDFVTSSKYSACQCQDCKAKHNGVINAINALTASVKEITSNRCVIPSNRISYPYTLLEIKVDEVYIPINYGDEFYWVLAVVVLKERHIRVYDSISQRRCRGPSSEIQKSTKILPTYIDMSDFLDQKIRTDWSTIEAYQDKMKNPFDVQYVEGISQQTIVSLDWGFFVATYAEYLSDGLQVSNDGLDAELLRKR</sequence>
<reference evidence="5 6" key="1">
    <citation type="journal article" date="2017" name="Genome Biol.">
        <title>New reference genome sequences of hot pepper reveal the massive evolution of plant disease-resistance genes by retroduplication.</title>
        <authorList>
            <person name="Kim S."/>
            <person name="Park J."/>
            <person name="Yeom S.I."/>
            <person name="Kim Y.M."/>
            <person name="Seo E."/>
            <person name="Kim K.T."/>
            <person name="Kim M.S."/>
            <person name="Lee J.M."/>
            <person name="Cheong K."/>
            <person name="Shin H.S."/>
            <person name="Kim S.B."/>
            <person name="Han K."/>
            <person name="Lee J."/>
            <person name="Park M."/>
            <person name="Lee H.A."/>
            <person name="Lee H.Y."/>
            <person name="Lee Y."/>
            <person name="Oh S."/>
            <person name="Lee J.H."/>
            <person name="Choi E."/>
            <person name="Choi E."/>
            <person name="Lee S.E."/>
            <person name="Jeon J."/>
            <person name="Kim H."/>
            <person name="Choi G."/>
            <person name="Song H."/>
            <person name="Lee J."/>
            <person name="Lee S.C."/>
            <person name="Kwon J.K."/>
            <person name="Lee H.Y."/>
            <person name="Koo N."/>
            <person name="Hong Y."/>
            <person name="Kim R.W."/>
            <person name="Kang W.H."/>
            <person name="Huh J.H."/>
            <person name="Kang B.C."/>
            <person name="Yang T.J."/>
            <person name="Lee Y.H."/>
            <person name="Bennetzen J.L."/>
            <person name="Choi D."/>
        </authorList>
    </citation>
    <scope>NUCLEOTIDE SEQUENCE [LARGE SCALE GENOMIC DNA]</scope>
    <source>
        <strain evidence="6">cv. PBC81</strain>
    </source>
</reference>
<dbReference type="Proteomes" id="UP000224567">
    <property type="component" value="Unassembled WGS sequence"/>
</dbReference>
<dbReference type="SUPFAM" id="SSF54001">
    <property type="entry name" value="Cysteine proteinases"/>
    <property type="match status" value="1"/>
</dbReference>
<protein>
    <recommendedName>
        <fullName evidence="4">Ubiquitin-like protease family profile domain-containing protein</fullName>
    </recommendedName>
</protein>
<dbReference type="OrthoDB" id="1680482at2759"/>
<dbReference type="EMBL" id="MLFT02000001">
    <property type="protein sequence ID" value="PHT58443.1"/>
    <property type="molecule type" value="Genomic_DNA"/>
</dbReference>
<dbReference type="PANTHER" id="PTHR31470:SF46">
    <property type="entry name" value="ULP1 PROTEASE FAMILY, C-TERMINAL CATALYTIC DOMAIN CONTAINING PROTEIN"/>
    <property type="match status" value="1"/>
</dbReference>
<evidence type="ECO:0000313" key="5">
    <source>
        <dbReference type="EMBL" id="PHT58443.1"/>
    </source>
</evidence>